<keyword evidence="3" id="KW-1185">Reference proteome</keyword>
<comment type="caution">
    <text evidence="2">The sequence shown here is derived from an EMBL/GenBank/DDBJ whole genome shotgun (WGS) entry which is preliminary data.</text>
</comment>
<evidence type="ECO:0000313" key="2">
    <source>
        <dbReference type="EMBL" id="MDH6280948.1"/>
    </source>
</evidence>
<evidence type="ECO:0000313" key="3">
    <source>
        <dbReference type="Proteomes" id="UP001160334"/>
    </source>
</evidence>
<protein>
    <recommendedName>
        <fullName evidence="4">Big-1 domain-containing protein</fullName>
    </recommendedName>
</protein>
<evidence type="ECO:0000256" key="1">
    <source>
        <dbReference type="SAM" id="MobiDB-lite"/>
    </source>
</evidence>
<reference evidence="2 3" key="1">
    <citation type="submission" date="2023-04" db="EMBL/GenBank/DDBJ databases">
        <title>Forest soil microbial communities from Buena Vista Peninsula, Colon Province, Panama.</title>
        <authorList>
            <person name="Bouskill N."/>
        </authorList>
    </citation>
    <scope>NUCLEOTIDE SEQUENCE [LARGE SCALE GENOMIC DNA]</scope>
    <source>
        <strain evidence="2 3">CFH S0262</strain>
    </source>
</reference>
<dbReference type="EMBL" id="JARXVC010000004">
    <property type="protein sequence ID" value="MDH6280948.1"/>
    <property type="molecule type" value="Genomic_DNA"/>
</dbReference>
<feature type="region of interest" description="Disordered" evidence="1">
    <location>
        <begin position="33"/>
        <end position="58"/>
    </location>
</feature>
<proteinExistence type="predicted"/>
<dbReference type="Proteomes" id="UP001160334">
    <property type="component" value="Unassembled WGS sequence"/>
</dbReference>
<accession>A0ABT6M9F8</accession>
<organism evidence="2 3">
    <name type="scientific">Prescottella agglutinans</name>
    <dbReference type="NCBI Taxonomy" id="1644129"/>
    <lineage>
        <taxon>Bacteria</taxon>
        <taxon>Bacillati</taxon>
        <taxon>Actinomycetota</taxon>
        <taxon>Actinomycetes</taxon>
        <taxon>Mycobacteriales</taxon>
        <taxon>Nocardiaceae</taxon>
        <taxon>Prescottella</taxon>
    </lineage>
</organism>
<name>A0ABT6M9F8_9NOCA</name>
<evidence type="ECO:0008006" key="4">
    <source>
        <dbReference type="Google" id="ProtNLM"/>
    </source>
</evidence>
<dbReference type="SUPFAM" id="SSF82171">
    <property type="entry name" value="DPP6 N-terminal domain-like"/>
    <property type="match status" value="1"/>
</dbReference>
<gene>
    <name evidence="2" type="ORF">M2280_002161</name>
</gene>
<sequence>MKLGLLSKRWSPLVGAAVLVGVLAVGTASMGTASAEGWGSSGSVSGGWGSGSSGSRDSETPFYAVDRARVPVPDGVMPWAPSWAPDGEHVLFQDINGGYDWVADADGANVKCVSCGMADRPPVMGFSYIFPDNKRMFLATNIGDEVYVLECAESLFKCTSPRWLPVDVTTDTSPGQFTAVRRTYHLAPDGVHLGYTIGRQNGALMVVAALQRTDTGYTLVDHKVVNPPGPRDASDPDPERWSNGGQIYELKAFANGGRSVVFVGERNGTIGEQGEIDLATGKVTWLTGYPDWSEDGGPSPDGALDLVGSWRTQNRQTPLGLMPLARPFISMTPTAEITAHYVSSRLGFTCDIQPWLIPGAGDQNGKLVGQPLSPYMGGDEVAANNVIGTSAWSPDSTRILLQARLMSPIPPPTGSALYKQSGDAPNALIIANLRRTPTVPIATATSVVGNWAATPTTYKSNFDYPGTHVVKGPRGGQATITIDGTLFGGNFDVRYDKYSDDGRYFLSGTQTASGTTGLNTRMTDDLVATDRAGKQVGERKADLTVTAKTPVPPMGENLSDLTGTVTTSWLGETMSGLPPVAPCPDNLPKPNQLQIDKSDHPRGKNETVVKATITADIGGDRRPVQGARVTIGDKSATTDAMGRVELTVNTAADTTLTAEAGDTFLPASAPLR</sequence>